<keyword evidence="2" id="KW-1185">Reference proteome</keyword>
<protein>
    <submittedName>
        <fullName evidence="1">Unplaced genomic scaffold CY34scaffold_32, whole genome shotgun sequence</fullName>
    </submittedName>
</protein>
<dbReference type="InParanoid" id="A0A0D0A7L6"/>
<evidence type="ECO:0000313" key="1">
    <source>
        <dbReference type="EMBL" id="KIK46075.1"/>
    </source>
</evidence>
<sequence length="127" mass="14603">MNQVKMYLVSSVTFVSARVGITDQPVFGLVVNGTLGAITMAWKTNNQIYVMKRNVRYYDIQDPLQALQFVSILPRLAHHALGLRRLLENQNVNQLHSQPWSMLHQRQEDERLVAAKRTNLDHVVAHE</sequence>
<dbReference type="EMBL" id="KN835163">
    <property type="protein sequence ID" value="KIK46075.1"/>
    <property type="molecule type" value="Genomic_DNA"/>
</dbReference>
<accession>A0A0D0A7L6</accession>
<dbReference type="OrthoDB" id="3270428at2759"/>
<reference evidence="2" key="2">
    <citation type="submission" date="2015-01" db="EMBL/GenBank/DDBJ databases">
        <title>Evolutionary Origins and Diversification of the Mycorrhizal Mutualists.</title>
        <authorList>
            <consortium name="DOE Joint Genome Institute"/>
            <consortium name="Mycorrhizal Genomics Consortium"/>
            <person name="Kohler A."/>
            <person name="Kuo A."/>
            <person name="Nagy L.G."/>
            <person name="Floudas D."/>
            <person name="Copeland A."/>
            <person name="Barry K.W."/>
            <person name="Cichocki N."/>
            <person name="Veneault-Fourrey C."/>
            <person name="LaButti K."/>
            <person name="Lindquist E.A."/>
            <person name="Lipzen A."/>
            <person name="Lundell T."/>
            <person name="Morin E."/>
            <person name="Murat C."/>
            <person name="Riley R."/>
            <person name="Ohm R."/>
            <person name="Sun H."/>
            <person name="Tunlid A."/>
            <person name="Henrissat B."/>
            <person name="Grigoriev I.V."/>
            <person name="Hibbett D.S."/>
            <person name="Martin F."/>
        </authorList>
    </citation>
    <scope>NUCLEOTIDE SEQUENCE [LARGE SCALE GENOMIC DNA]</scope>
    <source>
        <strain evidence="2">UH-Slu-Lm8-n1</strain>
    </source>
</reference>
<organism evidence="1 2">
    <name type="scientific">Suillus luteus UH-Slu-Lm8-n1</name>
    <dbReference type="NCBI Taxonomy" id="930992"/>
    <lineage>
        <taxon>Eukaryota</taxon>
        <taxon>Fungi</taxon>
        <taxon>Dikarya</taxon>
        <taxon>Basidiomycota</taxon>
        <taxon>Agaricomycotina</taxon>
        <taxon>Agaricomycetes</taxon>
        <taxon>Agaricomycetidae</taxon>
        <taxon>Boletales</taxon>
        <taxon>Suillineae</taxon>
        <taxon>Suillaceae</taxon>
        <taxon>Suillus</taxon>
    </lineage>
</organism>
<dbReference type="AlphaFoldDB" id="A0A0D0A7L6"/>
<name>A0A0D0A7L6_9AGAM</name>
<evidence type="ECO:0000313" key="2">
    <source>
        <dbReference type="Proteomes" id="UP000054485"/>
    </source>
</evidence>
<proteinExistence type="predicted"/>
<dbReference type="Proteomes" id="UP000054485">
    <property type="component" value="Unassembled WGS sequence"/>
</dbReference>
<reference evidence="1 2" key="1">
    <citation type="submission" date="2014-04" db="EMBL/GenBank/DDBJ databases">
        <authorList>
            <consortium name="DOE Joint Genome Institute"/>
            <person name="Kuo A."/>
            <person name="Ruytinx J."/>
            <person name="Rineau F."/>
            <person name="Colpaert J."/>
            <person name="Kohler A."/>
            <person name="Nagy L.G."/>
            <person name="Floudas D."/>
            <person name="Copeland A."/>
            <person name="Barry K.W."/>
            <person name="Cichocki N."/>
            <person name="Veneault-Fourrey C."/>
            <person name="LaButti K."/>
            <person name="Lindquist E.A."/>
            <person name="Lipzen A."/>
            <person name="Lundell T."/>
            <person name="Morin E."/>
            <person name="Murat C."/>
            <person name="Sun H."/>
            <person name="Tunlid A."/>
            <person name="Henrissat B."/>
            <person name="Grigoriev I.V."/>
            <person name="Hibbett D.S."/>
            <person name="Martin F."/>
            <person name="Nordberg H.P."/>
            <person name="Cantor M.N."/>
            <person name="Hua S.X."/>
        </authorList>
    </citation>
    <scope>NUCLEOTIDE SEQUENCE [LARGE SCALE GENOMIC DNA]</scope>
    <source>
        <strain evidence="1 2">UH-Slu-Lm8-n1</strain>
    </source>
</reference>
<dbReference type="HOGENOM" id="CLU_161534_0_0_1"/>
<gene>
    <name evidence="1" type="ORF">CY34DRAFT_9904</name>
</gene>